<dbReference type="Gene3D" id="3.40.50.720">
    <property type="entry name" value="NAD(P)-binding Rossmann-like Domain"/>
    <property type="match status" value="2"/>
</dbReference>
<name>A0A7J6P139_PEROL</name>
<dbReference type="InterPro" id="IPR051276">
    <property type="entry name" value="Saccharopine_DH-like_oxidrdct"/>
</dbReference>
<keyword evidence="2" id="KW-0472">Membrane</keyword>
<dbReference type="SUPFAM" id="SSF51735">
    <property type="entry name" value="NAD(P)-binding Rossmann-fold domains"/>
    <property type="match status" value="2"/>
</dbReference>
<dbReference type="OrthoDB" id="10268090at2759"/>
<feature type="domain" description="Saccharopine dehydrogenase NADP binding" evidence="3">
    <location>
        <begin position="60"/>
        <end position="185"/>
    </location>
</feature>
<protein>
    <recommendedName>
        <fullName evidence="3">Saccharopine dehydrogenase NADP binding domain-containing protein</fullName>
    </recommendedName>
</protein>
<dbReference type="GO" id="GO:0005886">
    <property type="term" value="C:plasma membrane"/>
    <property type="evidence" value="ECO:0007669"/>
    <property type="project" value="TreeGrafter"/>
</dbReference>
<evidence type="ECO:0000313" key="5">
    <source>
        <dbReference type="Proteomes" id="UP000541610"/>
    </source>
</evidence>
<dbReference type="InterPro" id="IPR036291">
    <property type="entry name" value="NAD(P)-bd_dom_sf"/>
</dbReference>
<dbReference type="PANTHER" id="PTHR12286:SF5">
    <property type="entry name" value="SACCHAROPINE DEHYDROGENASE-LIKE OXIDOREDUCTASE"/>
    <property type="match status" value="1"/>
</dbReference>
<dbReference type="GO" id="GO:0009247">
    <property type="term" value="P:glycolipid biosynthetic process"/>
    <property type="evidence" value="ECO:0007669"/>
    <property type="project" value="TreeGrafter"/>
</dbReference>
<gene>
    <name evidence="4" type="ORF">FOZ60_002182</name>
</gene>
<reference evidence="4 5" key="1">
    <citation type="submission" date="2020-04" db="EMBL/GenBank/DDBJ databases">
        <title>Perkinsus olseni comparative genomics.</title>
        <authorList>
            <person name="Bogema D.R."/>
        </authorList>
    </citation>
    <scope>NUCLEOTIDE SEQUENCE [LARGE SCALE GENOMIC DNA]</scope>
    <source>
        <strain evidence="4">00978-12</strain>
    </source>
</reference>
<proteinExistence type="inferred from homology"/>
<evidence type="ECO:0000256" key="2">
    <source>
        <dbReference type="SAM" id="Phobius"/>
    </source>
</evidence>
<dbReference type="InterPro" id="IPR005097">
    <property type="entry name" value="Sacchrp_dh_NADP-bd"/>
</dbReference>
<organism evidence="4 5">
    <name type="scientific">Perkinsus olseni</name>
    <name type="common">Perkinsus atlanticus</name>
    <dbReference type="NCBI Taxonomy" id="32597"/>
    <lineage>
        <taxon>Eukaryota</taxon>
        <taxon>Sar</taxon>
        <taxon>Alveolata</taxon>
        <taxon>Perkinsozoa</taxon>
        <taxon>Perkinsea</taxon>
        <taxon>Perkinsida</taxon>
        <taxon>Perkinsidae</taxon>
        <taxon>Perkinsus</taxon>
    </lineage>
</organism>
<evidence type="ECO:0000259" key="3">
    <source>
        <dbReference type="Pfam" id="PF03435"/>
    </source>
</evidence>
<comment type="similarity">
    <text evidence="1">Belongs to the saccharopine dehydrogenase family.</text>
</comment>
<keyword evidence="2" id="KW-0812">Transmembrane</keyword>
<sequence>MSREKTKLSHALRRRQPMNGLKFDWNVHRQTLSRDLTDNTAQLVDAKPASFMSAKRPVDIALFGATGFTGSLIAAYLAYNYPTLNITLVGRDKTRLSALASRYHNANFDVCTIPSMDDQQAVQNIVVRAKVVISAAGPFIKIGTPLVRACIACGTHYCDTTGETPWVARDLLPLHEAAKNNKTFIVNFCGFDSQPADLLVGQAQNILKSPLARAEAFVSMQGTASGGTVQSGLEMQGFPEAADPYCLGGGPSPGSPPEVDAHPVARSETLDCWLAPFTMAFINTRVVRRTASLKGQRFPYGEALCVSDEETAKKHASVPSAKVRQALVEEGKLPRPGQGPDPLSRTRSWFKYVVHAVSESGENLWLQLSGGDPGYDETALMISEAAVALLRGEGVDGHWGVVTPGGPFGMPMANAPSPPSTTRPVDIALFGATGFTGSLIVAYLAYNYPTLNVTLVGRDKIRLNTLASRHHNANFDVCTIPSLKDEAALHGIVARAKVVISAAGPFMKIGTPLVRVCIACGTHYCDITGETPWVARDLLPLHEDAKTKKTFIVNFCGFDSQPADLLVGLSEKILKSPLVRAEAFVSMQGAASGGTLQSGIAMEGVVEAADPFCLGGRPTPGSPVEVDEHPVGRSEGLGCWLAPFGMASINTRVVRRTASLKGQRFSYGEALCVSDEKTAKKHASVPNAEIRQSLIERGKLPRPGQGPDPLARSRSWFKYVVHAVGESGENLWLQLSGSDPGYDETALMISEAAVALLQGEGVDGHWGVVTPAYAFDAERMLKRLSRAGLAFERLAGPPSGGSILRKPEGNGVQGKWRNAVADMSSMVSIMRSKF</sequence>
<keyword evidence="2" id="KW-1133">Transmembrane helix</keyword>
<dbReference type="PANTHER" id="PTHR12286">
    <property type="entry name" value="SACCHAROPINE DEHYDROGENASE-LIKE OXIDOREDUCTASE"/>
    <property type="match status" value="1"/>
</dbReference>
<evidence type="ECO:0000256" key="1">
    <source>
        <dbReference type="ARBA" id="ARBA00038048"/>
    </source>
</evidence>
<evidence type="ECO:0000313" key="4">
    <source>
        <dbReference type="EMBL" id="KAF4689011.1"/>
    </source>
</evidence>
<dbReference type="Proteomes" id="UP000541610">
    <property type="component" value="Unassembled WGS sequence"/>
</dbReference>
<feature type="transmembrane region" description="Helical" evidence="2">
    <location>
        <begin position="60"/>
        <end position="79"/>
    </location>
</feature>
<feature type="domain" description="Saccharopine dehydrogenase NADP binding" evidence="3">
    <location>
        <begin position="427"/>
        <end position="552"/>
    </location>
</feature>
<dbReference type="Pfam" id="PF03435">
    <property type="entry name" value="Sacchrp_dh_NADP"/>
    <property type="match status" value="2"/>
</dbReference>
<dbReference type="AlphaFoldDB" id="A0A7J6P139"/>
<comment type="caution">
    <text evidence="4">The sequence shown here is derived from an EMBL/GenBank/DDBJ whole genome shotgun (WGS) entry which is preliminary data.</text>
</comment>
<dbReference type="EMBL" id="JABANP010000136">
    <property type="protein sequence ID" value="KAF4689011.1"/>
    <property type="molecule type" value="Genomic_DNA"/>
</dbReference>
<accession>A0A7J6P139</accession>